<protein>
    <submittedName>
        <fullName evidence="2">Uncharacterized protein</fullName>
    </submittedName>
</protein>
<feature type="region of interest" description="Disordered" evidence="1">
    <location>
        <begin position="109"/>
        <end position="131"/>
    </location>
</feature>
<organism evidence="2">
    <name type="scientific">Spumella elongata</name>
    <dbReference type="NCBI Taxonomy" id="89044"/>
    <lineage>
        <taxon>Eukaryota</taxon>
        <taxon>Sar</taxon>
        <taxon>Stramenopiles</taxon>
        <taxon>Ochrophyta</taxon>
        <taxon>Chrysophyceae</taxon>
        <taxon>Chromulinales</taxon>
        <taxon>Chromulinaceae</taxon>
        <taxon>Spumella</taxon>
    </lineage>
</organism>
<accession>A0A7S3HGD0</accession>
<feature type="compositionally biased region" description="Low complexity" evidence="1">
    <location>
        <begin position="119"/>
        <end position="131"/>
    </location>
</feature>
<evidence type="ECO:0000256" key="1">
    <source>
        <dbReference type="SAM" id="MobiDB-lite"/>
    </source>
</evidence>
<dbReference type="EMBL" id="HBIC01044839">
    <property type="protein sequence ID" value="CAE0294117.1"/>
    <property type="molecule type" value="Transcribed_RNA"/>
</dbReference>
<evidence type="ECO:0000313" key="2">
    <source>
        <dbReference type="EMBL" id="CAE0294117.1"/>
    </source>
</evidence>
<name>A0A7S3HGD0_9STRA</name>
<sequence>MNEPGPGDVGIETAWMISDMMGHEEQMRSHKVQVMYDIWKDFRSRCNDRWMNEIENEDLMQAHEGMKEVISRCRVRIDRGGNHVAVIGPCHAEVMGAWRRCQAAVKLQPYRPPEPAPPATTSAPSAASEAR</sequence>
<proteinExistence type="predicted"/>
<reference evidence="2" key="1">
    <citation type="submission" date="2021-01" db="EMBL/GenBank/DDBJ databases">
        <authorList>
            <person name="Corre E."/>
            <person name="Pelletier E."/>
            <person name="Niang G."/>
            <person name="Scheremetjew M."/>
            <person name="Finn R."/>
            <person name="Kale V."/>
            <person name="Holt S."/>
            <person name="Cochrane G."/>
            <person name="Meng A."/>
            <person name="Brown T."/>
            <person name="Cohen L."/>
        </authorList>
    </citation>
    <scope>NUCLEOTIDE SEQUENCE</scope>
    <source>
        <strain evidence="2">CCAP 955/1</strain>
    </source>
</reference>
<gene>
    <name evidence="2" type="ORF">SELO1098_LOCUS22969</name>
</gene>
<dbReference type="AlphaFoldDB" id="A0A7S3HGD0"/>